<accession>A0A364L3X0</accession>
<name>A0A364L3X0_TALAM</name>
<feature type="compositionally biased region" description="Low complexity" evidence="1">
    <location>
        <begin position="185"/>
        <end position="196"/>
    </location>
</feature>
<evidence type="ECO:0000256" key="1">
    <source>
        <dbReference type="SAM" id="MobiDB-lite"/>
    </source>
</evidence>
<feature type="region of interest" description="Disordered" evidence="1">
    <location>
        <begin position="1"/>
        <end position="104"/>
    </location>
</feature>
<feature type="compositionally biased region" description="Basic and acidic residues" evidence="1">
    <location>
        <begin position="1"/>
        <end position="10"/>
    </location>
</feature>
<comment type="caution">
    <text evidence="2">The sequence shown here is derived from an EMBL/GenBank/DDBJ whole genome shotgun (WGS) entry which is preliminary data.</text>
</comment>
<reference evidence="2 3" key="1">
    <citation type="journal article" date="2017" name="Biotechnol. Biofuels">
        <title>Differential beta-glucosidase expression as a function of carbon source availability in Talaromyces amestolkiae: a genomic and proteomic approach.</title>
        <authorList>
            <person name="de Eugenio L.I."/>
            <person name="Mendez-Liter J.A."/>
            <person name="Nieto-Dominguez M."/>
            <person name="Alonso L."/>
            <person name="Gil-Munoz J."/>
            <person name="Barriuso J."/>
            <person name="Prieto A."/>
            <person name="Martinez M.J."/>
        </authorList>
    </citation>
    <scope>NUCLEOTIDE SEQUENCE [LARGE SCALE GENOMIC DNA]</scope>
    <source>
        <strain evidence="2 3">CIB</strain>
    </source>
</reference>
<dbReference type="RefSeq" id="XP_040735000.1">
    <property type="nucleotide sequence ID" value="XM_040879088.1"/>
</dbReference>
<dbReference type="AlphaFoldDB" id="A0A364L3X0"/>
<dbReference type="STRING" id="1196081.A0A364L3X0"/>
<dbReference type="Pfam" id="PF15370">
    <property type="entry name" value="NOPCHAP1"/>
    <property type="match status" value="1"/>
</dbReference>
<gene>
    <name evidence="2" type="ORF">BHQ10_006496</name>
</gene>
<organism evidence="2 3">
    <name type="scientific">Talaromyces amestolkiae</name>
    <dbReference type="NCBI Taxonomy" id="1196081"/>
    <lineage>
        <taxon>Eukaryota</taxon>
        <taxon>Fungi</taxon>
        <taxon>Dikarya</taxon>
        <taxon>Ascomycota</taxon>
        <taxon>Pezizomycotina</taxon>
        <taxon>Eurotiomycetes</taxon>
        <taxon>Eurotiomycetidae</taxon>
        <taxon>Eurotiales</taxon>
        <taxon>Trichocomaceae</taxon>
        <taxon>Talaromyces</taxon>
        <taxon>Talaromyces sect. Talaromyces</taxon>
    </lineage>
</organism>
<dbReference type="PANTHER" id="PTHR38489:SF1">
    <property type="entry name" value="HISTONE CHAPERONE DOMAIN-CONTAINING PROTEIN"/>
    <property type="match status" value="1"/>
</dbReference>
<dbReference type="Proteomes" id="UP000249363">
    <property type="component" value="Unassembled WGS sequence"/>
</dbReference>
<dbReference type="InterPro" id="IPR027921">
    <property type="entry name" value="NOPCHAP1"/>
</dbReference>
<evidence type="ECO:0000313" key="3">
    <source>
        <dbReference type="Proteomes" id="UP000249363"/>
    </source>
</evidence>
<feature type="region of interest" description="Disordered" evidence="1">
    <location>
        <begin position="169"/>
        <end position="245"/>
    </location>
</feature>
<dbReference type="GeneID" id="63795712"/>
<dbReference type="GO" id="GO:0000492">
    <property type="term" value="P:box C/D snoRNP assembly"/>
    <property type="evidence" value="ECO:0007669"/>
    <property type="project" value="InterPro"/>
</dbReference>
<dbReference type="EMBL" id="MIKG01000012">
    <property type="protein sequence ID" value="RAO70484.1"/>
    <property type="molecule type" value="Genomic_DNA"/>
</dbReference>
<dbReference type="PANTHER" id="PTHR38489">
    <property type="entry name" value="HISTONE CHAPERONE DOMAIN-CONTAINING PROTEIN"/>
    <property type="match status" value="1"/>
</dbReference>
<keyword evidence="3" id="KW-1185">Reference proteome</keyword>
<evidence type="ECO:0000313" key="2">
    <source>
        <dbReference type="EMBL" id="RAO70484.1"/>
    </source>
</evidence>
<proteinExistence type="predicted"/>
<sequence length="245" mass="26938">MIPKRGHTEDDGFSSSKRSRASISPQRQHLGRSKGKSTLHSSSEGRYHVIEIENTNNDIIKDDEDDYTSSSGTSSSEDDNNGQENERYEISETIPYIPGRPKPQISLPAKSSDLLSRISSFLPQLQAANADIEQRLARGESLEDMILDDVKDDEAQAAEGEERTYIEMNLGLGVLKEKKKKRQPGDISLGDESSSGSDKEEDETSPKEGADEDGEGQVLNQLMGLKNRSGQKLKTNPGIQEVDDG</sequence>
<dbReference type="OrthoDB" id="1112980at2759"/>
<feature type="compositionally biased region" description="Polar residues" evidence="1">
    <location>
        <begin position="228"/>
        <end position="238"/>
    </location>
</feature>
<protein>
    <submittedName>
        <fullName evidence="2">Uncharacterized protein</fullName>
    </submittedName>
</protein>